<comment type="similarity">
    <text evidence="1">Belongs to the peptidase S58 family.</text>
</comment>
<dbReference type="Proteomes" id="UP001320420">
    <property type="component" value="Unassembled WGS sequence"/>
</dbReference>
<dbReference type="SUPFAM" id="SSF56266">
    <property type="entry name" value="DmpA/ArgJ-like"/>
    <property type="match status" value="1"/>
</dbReference>
<accession>A0AAN9UVP8</accession>
<sequence>MSAPSASSSGNTQPRMRIRELLPNIFLGDWKPGPLNSLTDVPGVQVHTQEIFGDNGNVNTGVTSILPRPDWFYNACYAGLFSFNGSGEMTGSHWINETGLLHSPIIITNSFSVGAAYQGIYEYTIKSLGFKKGEADWFLLPVVAETFDGYLNDLTQFVVKPEHIVRGLESVSSERVREGNVGGGTGMICHYYKGGTGSSSRQVPGFDAKGEPKTYTVATLVQANYGKKPHLRIQGVPVGRILAEEDAKAAENDAAKKAAQEELVREKNRKDGSIIIIIATDAPLHPMQLQRLAKRATVGLARVGGNGHNPSGDIFLAFSTANGIPVQSISMERRSVDPFKPTPITAELIDDSSINGLFEATADATEEAIYNTLCAAETMVGNKGHTIEGLPLERVKEIMSKYL</sequence>
<keyword evidence="3" id="KW-1185">Reference proteome</keyword>
<evidence type="ECO:0000256" key="1">
    <source>
        <dbReference type="ARBA" id="ARBA00007068"/>
    </source>
</evidence>
<dbReference type="Gene3D" id="3.60.70.12">
    <property type="entry name" value="L-amino peptidase D-ALA esterase/amidase"/>
    <property type="match status" value="1"/>
</dbReference>
<evidence type="ECO:0000313" key="2">
    <source>
        <dbReference type="EMBL" id="KAK7755098.1"/>
    </source>
</evidence>
<proteinExistence type="inferred from homology"/>
<reference evidence="2 3" key="1">
    <citation type="submission" date="2024-02" db="EMBL/GenBank/DDBJ databases">
        <title>De novo assembly and annotation of 12 fungi associated with fruit tree decline syndrome in Ontario, Canada.</title>
        <authorList>
            <person name="Sulman M."/>
            <person name="Ellouze W."/>
            <person name="Ilyukhin E."/>
        </authorList>
    </citation>
    <scope>NUCLEOTIDE SEQUENCE [LARGE SCALE GENOMIC DNA]</scope>
    <source>
        <strain evidence="2 3">M11/M66-122</strain>
    </source>
</reference>
<comment type="caution">
    <text evidence="2">The sequence shown here is derived from an EMBL/GenBank/DDBJ whole genome shotgun (WGS) entry which is preliminary data.</text>
</comment>
<dbReference type="EMBL" id="JAKJXP020000015">
    <property type="protein sequence ID" value="KAK7755098.1"/>
    <property type="molecule type" value="Genomic_DNA"/>
</dbReference>
<dbReference type="GO" id="GO:0004177">
    <property type="term" value="F:aminopeptidase activity"/>
    <property type="evidence" value="ECO:0007669"/>
    <property type="project" value="TreeGrafter"/>
</dbReference>
<dbReference type="Pfam" id="PF03576">
    <property type="entry name" value="Peptidase_S58"/>
    <property type="match status" value="1"/>
</dbReference>
<dbReference type="AlphaFoldDB" id="A0AAN9UVP8"/>
<organism evidence="2 3">
    <name type="scientific">Diatrype stigma</name>
    <dbReference type="NCBI Taxonomy" id="117547"/>
    <lineage>
        <taxon>Eukaryota</taxon>
        <taxon>Fungi</taxon>
        <taxon>Dikarya</taxon>
        <taxon>Ascomycota</taxon>
        <taxon>Pezizomycotina</taxon>
        <taxon>Sordariomycetes</taxon>
        <taxon>Xylariomycetidae</taxon>
        <taxon>Xylariales</taxon>
        <taxon>Diatrypaceae</taxon>
        <taxon>Diatrype</taxon>
    </lineage>
</organism>
<gene>
    <name evidence="2" type="ORF">SLS62_002913</name>
</gene>
<dbReference type="CDD" id="cd02253">
    <property type="entry name" value="DmpA"/>
    <property type="match status" value="1"/>
</dbReference>
<name>A0AAN9UVP8_9PEZI</name>
<dbReference type="InterPro" id="IPR005321">
    <property type="entry name" value="Peptidase_S58_DmpA"/>
</dbReference>
<protein>
    <submittedName>
        <fullName evidence="2">Uncharacterized protein</fullName>
    </submittedName>
</protein>
<dbReference type="InterPro" id="IPR016117">
    <property type="entry name" value="ArgJ-like_dom_sf"/>
</dbReference>
<dbReference type="FunFam" id="3.60.70.12:FF:000004">
    <property type="entry name" value="Beta-peptidyl aminopeptidase BapA"/>
    <property type="match status" value="1"/>
</dbReference>
<dbReference type="PANTHER" id="PTHR36512:SF3">
    <property type="entry name" value="BLR5678 PROTEIN"/>
    <property type="match status" value="1"/>
</dbReference>
<evidence type="ECO:0000313" key="3">
    <source>
        <dbReference type="Proteomes" id="UP001320420"/>
    </source>
</evidence>
<dbReference type="PANTHER" id="PTHR36512">
    <property type="entry name" value="D-AMINOPEPTIDASE"/>
    <property type="match status" value="1"/>
</dbReference>